<name>A0A1T5ED44_9SPHN</name>
<reference evidence="2" key="1">
    <citation type="submission" date="2017-02" db="EMBL/GenBank/DDBJ databases">
        <authorList>
            <person name="Varghese N."/>
            <person name="Submissions S."/>
        </authorList>
    </citation>
    <scope>NUCLEOTIDE SEQUENCE [LARGE SCALE GENOMIC DNA]</scope>
    <source>
        <strain evidence="2">R11H</strain>
    </source>
</reference>
<evidence type="ECO:0000313" key="1">
    <source>
        <dbReference type="EMBL" id="SKB81834.1"/>
    </source>
</evidence>
<organism evidence="1 2">
    <name type="scientific">Sphingopyxis flava</name>
    <dbReference type="NCBI Taxonomy" id="1507287"/>
    <lineage>
        <taxon>Bacteria</taxon>
        <taxon>Pseudomonadati</taxon>
        <taxon>Pseudomonadota</taxon>
        <taxon>Alphaproteobacteria</taxon>
        <taxon>Sphingomonadales</taxon>
        <taxon>Sphingomonadaceae</taxon>
        <taxon>Sphingopyxis</taxon>
    </lineage>
</organism>
<sequence length="109" mass="11505">MPQSIPLMAARLQRDVPTAESKVDDAIIALSSLMTSMVTARRESGAPAKTGQATILRLAKAQMSLVDVSSDVLRIHGDLLEIGKEMGSYDLRDCPSGSAETTPHLAAVA</sequence>
<evidence type="ECO:0000313" key="2">
    <source>
        <dbReference type="Proteomes" id="UP000190044"/>
    </source>
</evidence>
<accession>A0A1T5ED44</accession>
<dbReference type="Proteomes" id="UP000190044">
    <property type="component" value="Unassembled WGS sequence"/>
</dbReference>
<dbReference type="EMBL" id="FUYP01000021">
    <property type="protein sequence ID" value="SKB81834.1"/>
    <property type="molecule type" value="Genomic_DNA"/>
</dbReference>
<dbReference type="AlphaFoldDB" id="A0A1T5ED44"/>
<protein>
    <submittedName>
        <fullName evidence="1">Uncharacterized protein</fullName>
    </submittedName>
</protein>
<proteinExistence type="predicted"/>
<dbReference type="OrthoDB" id="7408536at2"/>
<keyword evidence="2" id="KW-1185">Reference proteome</keyword>
<gene>
    <name evidence="1" type="ORF">SAMN06295937_10213</name>
</gene>